<evidence type="ECO:0000313" key="1">
    <source>
        <dbReference type="EMBL" id="SCQ79496.1"/>
    </source>
</evidence>
<dbReference type="Proteomes" id="UP000250080">
    <property type="component" value="Chromosome II"/>
</dbReference>
<name>A0A509MFE2_9ACTN</name>
<protein>
    <submittedName>
        <fullName evidence="1">Uncharacterized protein</fullName>
    </submittedName>
</protein>
<sequence length="35" mass="3766">MAVAIALQHAPAKWWADGPDHAAEAWRSLGIRVIG</sequence>
<dbReference type="EMBL" id="LT618793">
    <property type="protein sequence ID" value="SCQ79496.1"/>
    <property type="molecule type" value="Genomic_DNA"/>
</dbReference>
<dbReference type="EMBL" id="LT618794">
    <property type="protein sequence ID" value="SCQ83174.1"/>
    <property type="molecule type" value="Genomic_DNA"/>
</dbReference>
<proteinExistence type="predicted"/>
<dbReference type="AlphaFoldDB" id="A0A509MFE2"/>
<reference evidence="1 3" key="1">
    <citation type="submission" date="2016-09" db="EMBL/GenBank/DDBJ databases">
        <authorList>
            <person name="Laine KS P."/>
        </authorList>
    </citation>
    <scope>NUCLEOTIDE SEQUENCE [LARGE SCALE GENOMIC DNA]</scope>
    <source>
        <strain evidence="1">PFRJS-23</strain>
    </source>
</reference>
<organism evidence="1 3">
    <name type="scientific">Propionibacterium freudenreichii</name>
    <dbReference type="NCBI Taxonomy" id="1744"/>
    <lineage>
        <taxon>Bacteria</taxon>
        <taxon>Bacillati</taxon>
        <taxon>Actinomycetota</taxon>
        <taxon>Actinomycetes</taxon>
        <taxon>Propionibacteriales</taxon>
        <taxon>Propionibacteriaceae</taxon>
        <taxon>Propionibacterium</taxon>
    </lineage>
</organism>
<accession>A0A509MFE2</accession>
<dbReference type="Proteomes" id="UP000250080">
    <property type="component" value="Chromosome I"/>
</dbReference>
<gene>
    <name evidence="2" type="ORF">PFR_JS23-PH_14</name>
    <name evidence="1" type="ORF">PFR_JS23_1406</name>
</gene>
<evidence type="ECO:0000313" key="3">
    <source>
        <dbReference type="Proteomes" id="UP000250080"/>
    </source>
</evidence>
<evidence type="ECO:0000313" key="2">
    <source>
        <dbReference type="EMBL" id="SCQ83174.1"/>
    </source>
</evidence>